<dbReference type="InterPro" id="IPR038352">
    <property type="entry name" value="Imelysin_sf"/>
</dbReference>
<comment type="caution">
    <text evidence="5">The sequence shown here is derived from an EMBL/GenBank/DDBJ whole genome shotgun (WGS) entry which is preliminary data.</text>
</comment>
<evidence type="ECO:0000313" key="6">
    <source>
        <dbReference type="Proteomes" id="UP000541109"/>
    </source>
</evidence>
<dbReference type="AlphaFoldDB" id="A0A839A8J6"/>
<dbReference type="Pfam" id="PF09375">
    <property type="entry name" value="Peptidase_M75"/>
    <property type="match status" value="1"/>
</dbReference>
<evidence type="ECO:0000313" key="5">
    <source>
        <dbReference type="EMBL" id="MBA5775880.1"/>
    </source>
</evidence>
<keyword evidence="6" id="KW-1185">Reference proteome</keyword>
<evidence type="ECO:0000259" key="4">
    <source>
        <dbReference type="Pfam" id="PF09375"/>
    </source>
</evidence>
<protein>
    <submittedName>
        <fullName evidence="5">Imelysin family protein</fullName>
    </submittedName>
</protein>
<feature type="domain" description="Imelysin-like" evidence="4">
    <location>
        <begin position="45"/>
        <end position="335"/>
    </location>
</feature>
<comment type="subcellular location">
    <subcellularLocation>
        <location evidence="1">Cell envelope</location>
    </subcellularLocation>
</comment>
<evidence type="ECO:0000256" key="1">
    <source>
        <dbReference type="ARBA" id="ARBA00004196"/>
    </source>
</evidence>
<dbReference type="InterPro" id="IPR034984">
    <property type="entry name" value="Imelysin-like_IPPA"/>
</dbReference>
<name>A0A839A8J6_9HYPH</name>
<organism evidence="5 6">
    <name type="scientific">Stappia albiluteola</name>
    <dbReference type="NCBI Taxonomy" id="2758565"/>
    <lineage>
        <taxon>Bacteria</taxon>
        <taxon>Pseudomonadati</taxon>
        <taxon>Pseudomonadota</taxon>
        <taxon>Alphaproteobacteria</taxon>
        <taxon>Hyphomicrobiales</taxon>
        <taxon>Stappiaceae</taxon>
        <taxon>Stappia</taxon>
    </lineage>
</organism>
<dbReference type="CDD" id="cd14659">
    <property type="entry name" value="Imelysin-like_IPPA"/>
    <property type="match status" value="1"/>
</dbReference>
<evidence type="ECO:0000256" key="2">
    <source>
        <dbReference type="ARBA" id="ARBA00022729"/>
    </source>
</evidence>
<dbReference type="InterPro" id="IPR018976">
    <property type="entry name" value="Imelysin-like"/>
</dbReference>
<dbReference type="Gene3D" id="1.20.1420.20">
    <property type="entry name" value="M75 peptidase, HXXE motif"/>
    <property type="match status" value="1"/>
</dbReference>
<reference evidence="5 6" key="1">
    <citation type="submission" date="2020-07" db="EMBL/GenBank/DDBJ databases">
        <title>Stappia sp., F7233, whole genome shotgun sequencing project.</title>
        <authorList>
            <person name="Jiang S."/>
            <person name="Liu Z.W."/>
            <person name="Du Z.J."/>
        </authorList>
    </citation>
    <scope>NUCLEOTIDE SEQUENCE [LARGE SCALE GENOMIC DNA]</scope>
    <source>
        <strain evidence="5 6">F7233</strain>
    </source>
</reference>
<gene>
    <name evidence="5" type="ORF">H2509_01930</name>
</gene>
<dbReference type="EMBL" id="JACFXV010000031">
    <property type="protein sequence ID" value="MBA5775880.1"/>
    <property type="molecule type" value="Genomic_DNA"/>
</dbReference>
<keyword evidence="2 3" id="KW-0732">Signal</keyword>
<dbReference type="RefSeq" id="WP_182161743.1">
    <property type="nucleotide sequence ID" value="NZ_JACFXV010000031.1"/>
</dbReference>
<accession>A0A839A8J6</accession>
<proteinExistence type="predicted"/>
<sequence>MMFRKFRQAALLAAAVILPLVGGAMAEPTADFAPLVRNVVDGYAVPKSQALAESFAALQASITGLCSERPSIAQKEAFDARFSASVEAYAQLAILRFGALADEHRLERLAFVPDARGVVRRQVDRLLARPDASATDPDRLRDKSVALQGLSALEWIAFSPDGAVILAPEGKKGAFTCAYAEAIAARLTATARELAEAYRTGNGQTGLLLAPSPENALVHTPQEAVESVFNALFTGLAVLRDQVLERVLEPGDPALRAERAPFARSGNEFTYLAAGLTGLNEAVTAGGFVAAAPQEGQWLANSLAFETKLATSALHGFDMPLAQVLADEESRRRLEVVEINTSSIRDLLGRELAGYLELKGGFNALDGD</sequence>
<dbReference type="Proteomes" id="UP000541109">
    <property type="component" value="Unassembled WGS sequence"/>
</dbReference>
<dbReference type="GO" id="GO:0030313">
    <property type="term" value="C:cell envelope"/>
    <property type="evidence" value="ECO:0007669"/>
    <property type="project" value="UniProtKB-SubCell"/>
</dbReference>
<feature type="chain" id="PRO_5032485990" evidence="3">
    <location>
        <begin position="27"/>
        <end position="368"/>
    </location>
</feature>
<feature type="signal peptide" evidence="3">
    <location>
        <begin position="1"/>
        <end position="26"/>
    </location>
</feature>
<evidence type="ECO:0000256" key="3">
    <source>
        <dbReference type="SAM" id="SignalP"/>
    </source>
</evidence>